<evidence type="ECO:0000313" key="3">
    <source>
        <dbReference type="Proteomes" id="UP000193224"/>
    </source>
</evidence>
<gene>
    <name evidence="2" type="ORF">ROA7745_03594</name>
</gene>
<reference evidence="2 3" key="1">
    <citation type="submission" date="2017-03" db="EMBL/GenBank/DDBJ databases">
        <authorList>
            <person name="Afonso C.L."/>
            <person name="Miller P.J."/>
            <person name="Scott M.A."/>
            <person name="Spackman E."/>
            <person name="Goraichik I."/>
            <person name="Dimitrov K.M."/>
            <person name="Suarez D.L."/>
            <person name="Swayne D.E."/>
        </authorList>
    </citation>
    <scope>NUCLEOTIDE SEQUENCE [LARGE SCALE GENOMIC DNA]</scope>
    <source>
        <strain evidence="2 3">CECT 7745</strain>
    </source>
</reference>
<accession>A0A1X7BW50</accession>
<feature type="region of interest" description="Disordered" evidence="1">
    <location>
        <begin position="1"/>
        <end position="24"/>
    </location>
</feature>
<evidence type="ECO:0000256" key="1">
    <source>
        <dbReference type="SAM" id="MobiDB-lite"/>
    </source>
</evidence>
<sequence length="82" mass="8651">MTQADQVRDIAAQAVSGADSTSDAQTRLNRAIAPLTPVMRLLAAQDHSAAIRPFVNPARIDIEVSLVTRGGDVINTGEGHET</sequence>
<keyword evidence="3" id="KW-1185">Reference proteome</keyword>
<dbReference type="RefSeq" id="WP_139836471.1">
    <property type="nucleotide sequence ID" value="NZ_FWXB01000016.1"/>
</dbReference>
<protein>
    <submittedName>
        <fullName evidence="2">Uncharacterized protein</fullName>
    </submittedName>
</protein>
<dbReference type="EMBL" id="FWXB01000016">
    <property type="protein sequence ID" value="SMC13735.1"/>
    <property type="molecule type" value="Genomic_DNA"/>
</dbReference>
<dbReference type="Proteomes" id="UP000193224">
    <property type="component" value="Unassembled WGS sequence"/>
</dbReference>
<organism evidence="2 3">
    <name type="scientific">Roseovarius aestuarii</name>
    <dbReference type="NCBI Taxonomy" id="475083"/>
    <lineage>
        <taxon>Bacteria</taxon>
        <taxon>Pseudomonadati</taxon>
        <taxon>Pseudomonadota</taxon>
        <taxon>Alphaproteobacteria</taxon>
        <taxon>Rhodobacterales</taxon>
        <taxon>Roseobacteraceae</taxon>
        <taxon>Roseovarius</taxon>
    </lineage>
</organism>
<name>A0A1X7BW50_9RHOB</name>
<dbReference type="AlphaFoldDB" id="A0A1X7BW50"/>
<evidence type="ECO:0000313" key="2">
    <source>
        <dbReference type="EMBL" id="SMC13735.1"/>
    </source>
</evidence>
<proteinExistence type="predicted"/>